<proteinExistence type="predicted"/>
<evidence type="ECO:0000313" key="2">
    <source>
        <dbReference type="Proteomes" id="UP001140087"/>
    </source>
</evidence>
<accession>A0ACC1L8K1</accession>
<gene>
    <name evidence="1" type="ORF">H4R21_002240</name>
</gene>
<evidence type="ECO:0000313" key="1">
    <source>
        <dbReference type="EMBL" id="KAJ2802900.1"/>
    </source>
</evidence>
<keyword evidence="2" id="KW-1185">Reference proteome</keyword>
<dbReference type="Proteomes" id="UP001140087">
    <property type="component" value="Unassembled WGS sequence"/>
</dbReference>
<reference evidence="1" key="1">
    <citation type="submission" date="2022-07" db="EMBL/GenBank/DDBJ databases">
        <title>Phylogenomic reconstructions and comparative analyses of Kickxellomycotina fungi.</title>
        <authorList>
            <person name="Reynolds N.K."/>
            <person name="Stajich J.E."/>
            <person name="Barry K."/>
            <person name="Grigoriev I.V."/>
            <person name="Crous P."/>
            <person name="Smith M.E."/>
        </authorList>
    </citation>
    <scope>NUCLEOTIDE SEQUENCE</scope>
    <source>
        <strain evidence="1">BCRC 34780</strain>
    </source>
</reference>
<protein>
    <submittedName>
        <fullName evidence="1">Uncharacterized protein</fullName>
    </submittedName>
</protein>
<name>A0ACC1L8K1_9FUNG</name>
<feature type="non-terminal residue" evidence="1">
    <location>
        <position position="1"/>
    </location>
</feature>
<sequence length="134" mass="15835">TRVSELHGKMYEIARAWEKTSQRGLVEACIDQLECIHERYARLRARLHDMRELRDALQEEYDGMHRAGIYGEHKIRPLDSDEQKGYEIVTSDLEEHIYMCSELEREVRMEVEMMAKVVAGIESQLVKNQRNARK</sequence>
<organism evidence="1 2">
    <name type="scientific">Coemansia helicoidea</name>
    <dbReference type="NCBI Taxonomy" id="1286919"/>
    <lineage>
        <taxon>Eukaryota</taxon>
        <taxon>Fungi</taxon>
        <taxon>Fungi incertae sedis</taxon>
        <taxon>Zoopagomycota</taxon>
        <taxon>Kickxellomycotina</taxon>
        <taxon>Kickxellomycetes</taxon>
        <taxon>Kickxellales</taxon>
        <taxon>Kickxellaceae</taxon>
        <taxon>Coemansia</taxon>
    </lineage>
</organism>
<dbReference type="EMBL" id="JANBUN010000552">
    <property type="protein sequence ID" value="KAJ2802900.1"/>
    <property type="molecule type" value="Genomic_DNA"/>
</dbReference>
<comment type="caution">
    <text evidence="1">The sequence shown here is derived from an EMBL/GenBank/DDBJ whole genome shotgun (WGS) entry which is preliminary data.</text>
</comment>